<protein>
    <submittedName>
        <fullName evidence="9">ABC transporter permease</fullName>
    </submittedName>
</protein>
<comment type="subcellular location">
    <subcellularLocation>
        <location evidence="1">Cell membrane</location>
        <topology evidence="1">Multi-pass membrane protein</topology>
    </subcellularLocation>
</comment>
<keyword evidence="5 8" id="KW-0812">Transmembrane</keyword>
<evidence type="ECO:0000256" key="2">
    <source>
        <dbReference type="ARBA" id="ARBA00022448"/>
    </source>
</evidence>
<feature type="transmembrane region" description="Helical" evidence="8">
    <location>
        <begin position="50"/>
        <end position="83"/>
    </location>
</feature>
<comment type="caution">
    <text evidence="9">The sequence shown here is derived from an EMBL/GenBank/DDBJ whole genome shotgun (WGS) entry which is preliminary data.</text>
</comment>
<feature type="transmembrane region" description="Helical" evidence="8">
    <location>
        <begin position="157"/>
        <end position="186"/>
    </location>
</feature>
<feature type="transmembrane region" description="Helical" evidence="8">
    <location>
        <begin position="215"/>
        <end position="235"/>
    </location>
</feature>
<evidence type="ECO:0000256" key="4">
    <source>
        <dbReference type="ARBA" id="ARBA00022519"/>
    </source>
</evidence>
<evidence type="ECO:0000256" key="6">
    <source>
        <dbReference type="ARBA" id="ARBA00022989"/>
    </source>
</evidence>
<proteinExistence type="predicted"/>
<gene>
    <name evidence="9" type="ORF">PQJ61_13640</name>
</gene>
<feature type="transmembrane region" description="Helical" evidence="8">
    <location>
        <begin position="12"/>
        <end position="30"/>
    </location>
</feature>
<evidence type="ECO:0000256" key="7">
    <source>
        <dbReference type="ARBA" id="ARBA00023136"/>
    </source>
</evidence>
<reference evidence="9 10" key="1">
    <citation type="submission" date="2022-12" db="EMBL/GenBank/DDBJ databases">
        <title>Metagenome assembled genome from gulf of manar.</title>
        <authorList>
            <person name="Kohli P."/>
            <person name="Pk S."/>
            <person name="Venkata Ramana C."/>
            <person name="Sasikala C."/>
        </authorList>
    </citation>
    <scope>NUCLEOTIDE SEQUENCE [LARGE SCALE GENOMIC DNA]</scope>
    <source>
        <strain evidence="9">JB008</strain>
    </source>
</reference>
<evidence type="ECO:0000256" key="3">
    <source>
        <dbReference type="ARBA" id="ARBA00022475"/>
    </source>
</evidence>
<dbReference type="PANTHER" id="PTHR32196">
    <property type="entry name" value="ABC TRANSPORTER PERMEASE PROTEIN YPHD-RELATED-RELATED"/>
    <property type="match status" value="1"/>
</dbReference>
<dbReference type="GO" id="GO:0022857">
    <property type="term" value="F:transmembrane transporter activity"/>
    <property type="evidence" value="ECO:0007669"/>
    <property type="project" value="InterPro"/>
</dbReference>
<feature type="transmembrane region" description="Helical" evidence="8">
    <location>
        <begin position="300"/>
        <end position="316"/>
    </location>
</feature>
<dbReference type="Pfam" id="PF02653">
    <property type="entry name" value="BPD_transp_2"/>
    <property type="match status" value="1"/>
</dbReference>
<dbReference type="CDD" id="cd06579">
    <property type="entry name" value="TM_PBP1_transp_AraH_like"/>
    <property type="match status" value="1"/>
</dbReference>
<feature type="transmembrane region" description="Helical" evidence="8">
    <location>
        <begin position="274"/>
        <end position="294"/>
    </location>
</feature>
<feature type="transmembrane region" description="Helical" evidence="8">
    <location>
        <begin position="95"/>
        <end position="120"/>
    </location>
</feature>
<evidence type="ECO:0000256" key="5">
    <source>
        <dbReference type="ARBA" id="ARBA00022692"/>
    </source>
</evidence>
<dbReference type="Proteomes" id="UP001221217">
    <property type="component" value="Unassembled WGS sequence"/>
</dbReference>
<feature type="transmembrane region" description="Helical" evidence="8">
    <location>
        <begin position="126"/>
        <end position="145"/>
    </location>
</feature>
<organism evidence="9 10">
    <name type="scientific">Candidatus Thalassospirochaeta sargassi</name>
    <dbReference type="NCBI Taxonomy" id="3119039"/>
    <lineage>
        <taxon>Bacteria</taxon>
        <taxon>Pseudomonadati</taxon>
        <taxon>Spirochaetota</taxon>
        <taxon>Spirochaetia</taxon>
        <taxon>Spirochaetales</taxon>
        <taxon>Spirochaetaceae</taxon>
        <taxon>Candidatus Thalassospirochaeta</taxon>
    </lineage>
</organism>
<sequence length="339" mass="35757">MKIKLKSSKNFTLFIIMMVIFIILSIAMPSKFLTGINLQSMASQFPEFGLLALAMMMAMITGGIDLSVVSVSNFTGVIAALILADSIESSTPAGVAILLAVLAVIAVSIVCGLVNGLLIAGIGVPPILATLGTQGLFLGLAIVITQGHSVSGFPESFMALGSGTVLGIPVPFIIFVLIALLVSVLLNRTRQGFNMYMVGSNPTVAKFSGVNNTKVLINTYILTAVLAGLASLIMISRANSMRPGYGTAYLLQAILVAVLGGTDPDGGFGTVKGLVMGIIILQITQSGLNIMSFSPFFKKFIWGFALLAIMVINYLLHKYNERKRVMEMNKLKAAGQAAD</sequence>
<evidence type="ECO:0000313" key="10">
    <source>
        <dbReference type="Proteomes" id="UP001221217"/>
    </source>
</evidence>
<evidence type="ECO:0000256" key="1">
    <source>
        <dbReference type="ARBA" id="ARBA00004651"/>
    </source>
</evidence>
<keyword evidence="2" id="KW-0813">Transport</keyword>
<keyword evidence="6 8" id="KW-1133">Transmembrane helix</keyword>
<keyword evidence="3" id="KW-1003">Cell membrane</keyword>
<keyword evidence="7 8" id="KW-0472">Membrane</keyword>
<name>A0AAJ1IH16_9SPIO</name>
<dbReference type="GO" id="GO:0005886">
    <property type="term" value="C:plasma membrane"/>
    <property type="evidence" value="ECO:0007669"/>
    <property type="project" value="UniProtKB-SubCell"/>
</dbReference>
<dbReference type="EMBL" id="JAQQAL010000034">
    <property type="protein sequence ID" value="MDC7227802.1"/>
    <property type="molecule type" value="Genomic_DNA"/>
</dbReference>
<evidence type="ECO:0000256" key="8">
    <source>
        <dbReference type="SAM" id="Phobius"/>
    </source>
</evidence>
<keyword evidence="4" id="KW-0997">Cell inner membrane</keyword>
<accession>A0AAJ1IH16</accession>
<dbReference type="AlphaFoldDB" id="A0AAJ1IH16"/>
<evidence type="ECO:0000313" key="9">
    <source>
        <dbReference type="EMBL" id="MDC7227802.1"/>
    </source>
</evidence>
<dbReference type="InterPro" id="IPR001851">
    <property type="entry name" value="ABC_transp_permease"/>
</dbReference>
<dbReference type="PANTHER" id="PTHR32196:SF21">
    <property type="entry name" value="ABC TRANSPORTER PERMEASE PROTEIN YPHD-RELATED"/>
    <property type="match status" value="1"/>
</dbReference>